<feature type="compositionally biased region" description="Low complexity" evidence="1">
    <location>
        <begin position="76"/>
        <end position="126"/>
    </location>
</feature>
<protein>
    <recommendedName>
        <fullName evidence="4">Cohesin domain-containing protein</fullName>
    </recommendedName>
</protein>
<gene>
    <name evidence="3" type="ORF">F4148_16585</name>
</gene>
<organism evidence="3">
    <name type="scientific">Caldilineaceae bacterium SB0675_bin_29</name>
    <dbReference type="NCBI Taxonomy" id="2605266"/>
    <lineage>
        <taxon>Bacteria</taxon>
        <taxon>Bacillati</taxon>
        <taxon>Chloroflexota</taxon>
        <taxon>Caldilineae</taxon>
        <taxon>Caldilineales</taxon>
        <taxon>Caldilineaceae</taxon>
    </lineage>
</organism>
<dbReference type="PROSITE" id="PS51257">
    <property type="entry name" value="PROKAR_LIPOPROTEIN"/>
    <property type="match status" value="1"/>
</dbReference>
<dbReference type="EMBL" id="VYDA01000587">
    <property type="protein sequence ID" value="MYH63294.1"/>
    <property type="molecule type" value="Genomic_DNA"/>
</dbReference>
<reference evidence="3" key="1">
    <citation type="submission" date="2019-09" db="EMBL/GenBank/DDBJ databases">
        <title>Characterisation of the sponge microbiome using genome-centric metagenomics.</title>
        <authorList>
            <person name="Engelberts J.P."/>
            <person name="Robbins S.J."/>
            <person name="De Goeij J.M."/>
            <person name="Aranda M."/>
            <person name="Bell S.C."/>
            <person name="Webster N.S."/>
        </authorList>
    </citation>
    <scope>NUCLEOTIDE SEQUENCE</scope>
    <source>
        <strain evidence="3">SB0675_bin_29</strain>
    </source>
</reference>
<feature type="region of interest" description="Disordered" evidence="1">
    <location>
        <begin position="25"/>
        <end position="146"/>
    </location>
</feature>
<sequence length="337" mass="34939">MLRSLLLFASALLLFAASCDGPAAEETAPSEAELSHVEEQPSAEDASTETAAPAQAGVNATATALPTFTPLPPPTQTETPLPTHTPTATPVATSTPTPTAGLTVTAAPPEPTDTPTATATATATDSPPLPTPTPTPSPTATSTSTPVPATVFVRSHSTYPSGSGLALVGEVVNGGAYEVFGVRVHAEFFSSSGEQIADSEAMAVFGKLDVERPAPFLMLVDVDPSAVQSYELSVSYDDFSIIEFRDLGVSAVAVVERDGRTAIVGRLHNRHETALTSVVVAATFFDDTGEVVDVVELSMFGETITPGADLLFEIPLQDLGRAFTNLRVQAQGQLSLF</sequence>
<feature type="chain" id="PRO_5025526721" description="Cohesin domain-containing protein" evidence="2">
    <location>
        <begin position="24"/>
        <end position="337"/>
    </location>
</feature>
<comment type="caution">
    <text evidence="3">The sequence shown here is derived from an EMBL/GenBank/DDBJ whole genome shotgun (WGS) entry which is preliminary data.</text>
</comment>
<keyword evidence="2" id="KW-0732">Signal</keyword>
<proteinExistence type="predicted"/>
<evidence type="ECO:0008006" key="4">
    <source>
        <dbReference type="Google" id="ProtNLM"/>
    </source>
</evidence>
<feature type="compositionally biased region" description="Pro residues" evidence="1">
    <location>
        <begin position="127"/>
        <end position="137"/>
    </location>
</feature>
<name>A0A6B1GB24_9CHLR</name>
<accession>A0A6B1GB24</accession>
<evidence type="ECO:0000256" key="2">
    <source>
        <dbReference type="SAM" id="SignalP"/>
    </source>
</evidence>
<evidence type="ECO:0000256" key="1">
    <source>
        <dbReference type="SAM" id="MobiDB-lite"/>
    </source>
</evidence>
<dbReference type="AlphaFoldDB" id="A0A6B1GB24"/>
<evidence type="ECO:0000313" key="3">
    <source>
        <dbReference type="EMBL" id="MYH63294.1"/>
    </source>
</evidence>
<feature type="signal peptide" evidence="2">
    <location>
        <begin position="1"/>
        <end position="23"/>
    </location>
</feature>